<evidence type="ECO:0000313" key="3">
    <source>
        <dbReference type="Proteomes" id="UP001319080"/>
    </source>
</evidence>
<dbReference type="Proteomes" id="UP001319080">
    <property type="component" value="Unassembled WGS sequence"/>
</dbReference>
<keyword evidence="1" id="KW-1133">Transmembrane helix</keyword>
<organism evidence="2 3">
    <name type="scientific">Dawidia cretensis</name>
    <dbReference type="NCBI Taxonomy" id="2782350"/>
    <lineage>
        <taxon>Bacteria</taxon>
        <taxon>Pseudomonadati</taxon>
        <taxon>Bacteroidota</taxon>
        <taxon>Cytophagia</taxon>
        <taxon>Cytophagales</taxon>
        <taxon>Chryseotaleaceae</taxon>
        <taxon>Dawidia</taxon>
    </lineage>
</organism>
<protein>
    <submittedName>
        <fullName evidence="2">Uncharacterized protein</fullName>
    </submittedName>
</protein>
<dbReference type="EMBL" id="JAHESE010000053">
    <property type="protein sequence ID" value="MBT1712187.1"/>
    <property type="molecule type" value="Genomic_DNA"/>
</dbReference>
<keyword evidence="3" id="KW-1185">Reference proteome</keyword>
<comment type="caution">
    <text evidence="2">The sequence shown here is derived from an EMBL/GenBank/DDBJ whole genome shotgun (WGS) entry which is preliminary data.</text>
</comment>
<feature type="transmembrane region" description="Helical" evidence="1">
    <location>
        <begin position="6"/>
        <end position="26"/>
    </location>
</feature>
<keyword evidence="1" id="KW-0472">Membrane</keyword>
<accession>A0AAP2E577</accession>
<name>A0AAP2E577_9BACT</name>
<reference evidence="2 3" key="1">
    <citation type="submission" date="2021-05" db="EMBL/GenBank/DDBJ databases">
        <title>A Polyphasic approach of four new species of the genus Ohtaekwangia: Ohtaekwangia histidinii sp. nov., Ohtaekwangia cretensis sp. nov., Ohtaekwangia indiensis sp. nov., Ohtaekwangia reichenbachii sp. nov. from diverse environment.</title>
        <authorList>
            <person name="Octaviana S."/>
        </authorList>
    </citation>
    <scope>NUCLEOTIDE SEQUENCE [LARGE SCALE GENOMIC DNA]</scope>
    <source>
        <strain evidence="2 3">PWU5</strain>
    </source>
</reference>
<proteinExistence type="predicted"/>
<feature type="transmembrane region" description="Helical" evidence="1">
    <location>
        <begin position="95"/>
        <end position="115"/>
    </location>
</feature>
<dbReference type="AlphaFoldDB" id="A0AAP2E577"/>
<evidence type="ECO:0000256" key="1">
    <source>
        <dbReference type="SAM" id="Phobius"/>
    </source>
</evidence>
<keyword evidence="1" id="KW-0812">Transmembrane</keyword>
<gene>
    <name evidence="2" type="ORF">KK062_28355</name>
</gene>
<sequence>MSENLKVFYFVLIASNMVHIVLLIVLNKRRIIKLRDFIVNFKERGMLSDKDYQLLDGRYNGIFSYLEFFPDKVDFANLYEDEPFARFVAKTKKRLKILAIGAAISMTLTFIFVPMGKEIRIGCTSTGQFPTACIE</sequence>
<evidence type="ECO:0000313" key="2">
    <source>
        <dbReference type="EMBL" id="MBT1712187.1"/>
    </source>
</evidence>